<gene>
    <name evidence="7" type="ORF">IGM82_02180</name>
</gene>
<dbReference type="PANTHER" id="PTHR30349">
    <property type="entry name" value="PHAGE INTEGRASE-RELATED"/>
    <property type="match status" value="1"/>
</dbReference>
<organism evidence="7 8">
    <name type="scientific">Bombella apis</name>
    <dbReference type="NCBI Taxonomy" id="1785988"/>
    <lineage>
        <taxon>Bacteria</taxon>
        <taxon>Pseudomonadati</taxon>
        <taxon>Pseudomonadota</taxon>
        <taxon>Alphaproteobacteria</taxon>
        <taxon>Acetobacterales</taxon>
        <taxon>Acetobacteraceae</taxon>
        <taxon>Bombella</taxon>
    </lineage>
</organism>
<dbReference type="Proteomes" id="UP000599085">
    <property type="component" value="Unassembled WGS sequence"/>
</dbReference>
<dbReference type="RefSeq" id="WP_192848163.1">
    <property type="nucleotide sequence ID" value="NZ_JADAQV010000001.1"/>
</dbReference>
<feature type="domain" description="Tyr recombinase" evidence="6">
    <location>
        <begin position="336"/>
        <end position="532"/>
    </location>
</feature>
<dbReference type="SUPFAM" id="SSF56349">
    <property type="entry name" value="DNA breaking-rejoining enzymes"/>
    <property type="match status" value="1"/>
</dbReference>
<dbReference type="Gene3D" id="1.10.443.10">
    <property type="entry name" value="Intergrase catalytic core"/>
    <property type="match status" value="1"/>
</dbReference>
<evidence type="ECO:0000313" key="7">
    <source>
        <dbReference type="EMBL" id="MBE1723226.1"/>
    </source>
</evidence>
<dbReference type="Pfam" id="PF00589">
    <property type="entry name" value="Phage_integrase"/>
    <property type="match status" value="1"/>
</dbReference>
<evidence type="ECO:0000256" key="1">
    <source>
        <dbReference type="ARBA" id="ARBA00008857"/>
    </source>
</evidence>
<evidence type="ECO:0000256" key="4">
    <source>
        <dbReference type="ARBA" id="ARBA00023172"/>
    </source>
</evidence>
<dbReference type="Pfam" id="PF20172">
    <property type="entry name" value="DUF6538"/>
    <property type="match status" value="1"/>
</dbReference>
<dbReference type="EMBL" id="JADAQV010000001">
    <property type="protein sequence ID" value="MBE1723226.1"/>
    <property type="molecule type" value="Genomic_DNA"/>
</dbReference>
<name>A0ABR9MPA2_9PROT</name>
<dbReference type="InterPro" id="IPR050090">
    <property type="entry name" value="Tyrosine_recombinase_XerCD"/>
</dbReference>
<keyword evidence="4" id="KW-0233">DNA recombination</keyword>
<sequence length="543" mass="61007">MEKFPMLALVGTHYHFRRAVPVALRPLFGKTEFWISLKTGNKSEARLSAMALHAQTSALFRTARLMTDPAQKKPITKDDLLALYQDIIKKQNEVIETNEHNAAEQLRLERYRASMSRYEDLLRTKAFIDYSSQALEQVNQSMIKLRKDMITGTTQDKASLARKTEEIDRLHATLIKLFQTGPALSQAPGAVPPSHQLASPTPSPVVPTSPRLTEALQLALLADSQKSEATKKETARTVALFVQAFGDKPIKEITGRVAGEFRDLLFSLPTSYAKGKQDLDLNTEVERAQEFDLPTLSGKSVKNHFMWLSALWNQLLRREIAEKNPWSNWDFDLTKRNPRRAWTDDELALLSSSPWTCSTISQATFAGITLVAAYSGMRLGEICNLRNEDIQEVDGIPCFLIRPHPADKWTPKTEAGTRNVPIHSVLLEWGILDFRKDGEKFLFSELKTPQSGPRGTDFGRNFSKFKTTVSLPAAITFHSFRHTVSTRLRNQAGDLRELWIDALLGHEASHKSQGATTYLSGITTANLRQTVEAVSYPTLFLKA</sequence>
<proteinExistence type="inferred from homology"/>
<evidence type="ECO:0000256" key="2">
    <source>
        <dbReference type="ARBA" id="ARBA00022908"/>
    </source>
</evidence>
<dbReference type="InterPro" id="IPR013762">
    <property type="entry name" value="Integrase-like_cat_sf"/>
</dbReference>
<keyword evidence="3" id="KW-0238">DNA-binding</keyword>
<dbReference type="PANTHER" id="PTHR30349:SF41">
    <property type="entry name" value="INTEGRASE_RECOMBINASE PROTEIN MJ0367-RELATED"/>
    <property type="match status" value="1"/>
</dbReference>
<dbReference type="InterPro" id="IPR046668">
    <property type="entry name" value="DUF6538"/>
</dbReference>
<comment type="caution">
    <text evidence="7">The sequence shown here is derived from an EMBL/GenBank/DDBJ whole genome shotgun (WGS) entry which is preliminary data.</text>
</comment>
<protein>
    <submittedName>
        <fullName evidence="7">Site-specific integrase</fullName>
    </submittedName>
</protein>
<dbReference type="InterPro" id="IPR002104">
    <property type="entry name" value="Integrase_catalytic"/>
</dbReference>
<dbReference type="InterPro" id="IPR011010">
    <property type="entry name" value="DNA_brk_join_enz"/>
</dbReference>
<dbReference type="CDD" id="cd01184">
    <property type="entry name" value="INT_C_like_1"/>
    <property type="match status" value="1"/>
</dbReference>
<evidence type="ECO:0000259" key="6">
    <source>
        <dbReference type="PROSITE" id="PS51898"/>
    </source>
</evidence>
<evidence type="ECO:0000256" key="3">
    <source>
        <dbReference type="ARBA" id="ARBA00023125"/>
    </source>
</evidence>
<evidence type="ECO:0000313" key="8">
    <source>
        <dbReference type="Proteomes" id="UP000599085"/>
    </source>
</evidence>
<keyword evidence="2" id="KW-0229">DNA integration</keyword>
<keyword evidence="8" id="KW-1185">Reference proteome</keyword>
<evidence type="ECO:0000256" key="5">
    <source>
        <dbReference type="SAM" id="MobiDB-lite"/>
    </source>
</evidence>
<accession>A0ABR9MPA2</accession>
<reference evidence="7 8" key="1">
    <citation type="submission" date="2020-09" db="EMBL/GenBank/DDBJ databases">
        <title>Bombella mellium and Bombella favum sp. nov., two novel species isolated from honey of Apis mellifera.</title>
        <authorList>
            <person name="Hilgarth M."/>
            <person name="Redwitz J."/>
            <person name="Ehrmann M.A."/>
            <person name="Vogel R.F."/>
            <person name="Jakob F."/>
        </authorList>
    </citation>
    <scope>NUCLEOTIDE SEQUENCE [LARGE SCALE GENOMIC DNA]</scope>
    <source>
        <strain evidence="7 8">MRM1</strain>
    </source>
</reference>
<comment type="similarity">
    <text evidence="1">Belongs to the 'phage' integrase family.</text>
</comment>
<dbReference type="PROSITE" id="PS51898">
    <property type="entry name" value="TYR_RECOMBINASE"/>
    <property type="match status" value="1"/>
</dbReference>
<feature type="region of interest" description="Disordered" evidence="5">
    <location>
        <begin position="185"/>
        <end position="208"/>
    </location>
</feature>